<sequence length="298" mass="33108">MNIDWQPHRIERLPQPANDVRLAIADDGTCFSLFRRHDSAKIWSLWSSEQGYCADLSLPEDLKFPIFSPMPNHGVLVANGLCQWIDGEAPGLNAHLFDANGKVLDSFHAGSSIMDIQVDSEARIWISYFDEGVFGNHGWNGPGPAGLGSGGIVCLDIAGRVLWQHNRADAERFIDDCYALNVIGSKAWFYFYSDFCLGQIGPGFTTTYSEVPLRGSHAFATDGKIFVFSAQYREDPTLCHLAVLGPEGMKTRTNIRLVLPKDVALDPRTTLIKARGEWLHLFRAGIWVAYHLGDLPNV</sequence>
<proteinExistence type="predicted"/>
<protein>
    <submittedName>
        <fullName evidence="1">Uncharacterized protein</fullName>
    </submittedName>
</protein>
<geneLocation type="plasmid" evidence="1">
    <name>pColt5.8b</name>
</geneLocation>
<reference evidence="1" key="1">
    <citation type="submission" date="2018-12" db="EMBL/GenBank/DDBJ databases">
        <title>Three Rhizobium rhizogenes strains isolated from the same crown gall tumor carry diverse plasmids.</title>
        <authorList>
            <person name="Pulawska J."/>
            <person name="Kuzmanovic N."/>
        </authorList>
    </citation>
    <scope>NUCLEOTIDE SEQUENCE</scope>
    <source>
        <strain evidence="1">Colt5.8</strain>
        <plasmid evidence="1">pColt5.8b</plasmid>
    </source>
</reference>
<evidence type="ECO:0000313" key="1">
    <source>
        <dbReference type="EMBL" id="QCL09922.1"/>
    </source>
</evidence>
<name>A0A7S5DSU1_RHIRH</name>
<organism evidence="1">
    <name type="scientific">Rhizobium rhizogenes</name>
    <name type="common">Agrobacterium rhizogenes</name>
    <dbReference type="NCBI Taxonomy" id="359"/>
    <lineage>
        <taxon>Bacteria</taxon>
        <taxon>Pseudomonadati</taxon>
        <taxon>Pseudomonadota</taxon>
        <taxon>Alphaproteobacteria</taxon>
        <taxon>Hyphomicrobiales</taxon>
        <taxon>Rhizobiaceae</taxon>
        <taxon>Rhizobium/Agrobacterium group</taxon>
        <taxon>Rhizobium</taxon>
    </lineage>
</organism>
<accession>A0A7S5DSU1</accession>
<dbReference type="RefSeq" id="WP_174035253.1">
    <property type="nucleotide sequence ID" value="NZ_JAAMCQ010000023.1"/>
</dbReference>
<dbReference type="AlphaFoldDB" id="A0A7S5DSU1"/>
<gene>
    <name evidence="1" type="ORF">pC5.8b_432</name>
</gene>
<dbReference type="EMBL" id="MK318972">
    <property type="protein sequence ID" value="QCL09922.1"/>
    <property type="molecule type" value="Genomic_DNA"/>
</dbReference>
<keyword evidence="1" id="KW-0614">Plasmid</keyword>